<name>A0A328AQA9_9CAUL</name>
<keyword evidence="8" id="KW-1185">Reference proteome</keyword>
<gene>
    <name evidence="7" type="ORF">DJ018_01980</name>
</gene>
<dbReference type="AlphaFoldDB" id="A0A328AQA9"/>
<dbReference type="PANTHER" id="PTHR23427:SF2">
    <property type="entry name" value="SURFEIT LOCUS PROTEIN 1"/>
    <property type="match status" value="1"/>
</dbReference>
<evidence type="ECO:0000313" key="8">
    <source>
        <dbReference type="Proteomes" id="UP000249725"/>
    </source>
</evidence>
<keyword evidence="4 6" id="KW-1133">Transmembrane helix</keyword>
<dbReference type="Proteomes" id="UP000249725">
    <property type="component" value="Unassembled WGS sequence"/>
</dbReference>
<feature type="transmembrane region" description="Helical" evidence="6">
    <location>
        <begin position="20"/>
        <end position="41"/>
    </location>
</feature>
<dbReference type="PROSITE" id="PS50895">
    <property type="entry name" value="SURF1"/>
    <property type="match status" value="1"/>
</dbReference>
<dbReference type="Pfam" id="PF02104">
    <property type="entry name" value="SURF1"/>
    <property type="match status" value="1"/>
</dbReference>
<comment type="similarity">
    <text evidence="2 6">Belongs to the SURF1 family.</text>
</comment>
<dbReference type="GO" id="GO:0005886">
    <property type="term" value="C:plasma membrane"/>
    <property type="evidence" value="ECO:0007669"/>
    <property type="project" value="UniProtKB-SubCell"/>
</dbReference>
<evidence type="ECO:0000256" key="4">
    <source>
        <dbReference type="ARBA" id="ARBA00022989"/>
    </source>
</evidence>
<evidence type="ECO:0000256" key="2">
    <source>
        <dbReference type="ARBA" id="ARBA00007165"/>
    </source>
</evidence>
<sequence length="255" mass="27430">MTDGWEPQLPPAEHARAVPVRFPVGMTIATVIALGILIFLGSWQLQRMKWKQELLAHVEALKSAPAQPVGPVLDALGEGRDVAFTRVRAVCPGLATAPFVQLYGIQSGQAGSRLISACQVESAPYRHILVDRGFVPDTVSARPPVDPSNQAPVEVVGVLRAPDAASFVTPANHPEQNRWFSRDAVAMGEALGASQAAPVFLMAETRTNPEWAALVPAPLPAEIPNRHLEYALTWFGLAAALAGVYAAMLLRRRKI</sequence>
<keyword evidence="6" id="KW-1003">Cell membrane</keyword>
<comment type="caution">
    <text evidence="7">The sequence shown here is derived from an EMBL/GenBank/DDBJ whole genome shotgun (WGS) entry which is preliminary data.</text>
</comment>
<accession>A0A328AQA9</accession>
<evidence type="ECO:0000313" key="7">
    <source>
        <dbReference type="EMBL" id="RAK56767.1"/>
    </source>
</evidence>
<comment type="subcellular location">
    <subcellularLocation>
        <location evidence="6">Cell membrane</location>
        <topology evidence="6">Multi-pass membrane protein</topology>
    </subcellularLocation>
    <subcellularLocation>
        <location evidence="1">Membrane</location>
    </subcellularLocation>
</comment>
<keyword evidence="5 6" id="KW-0472">Membrane</keyword>
<protein>
    <recommendedName>
        <fullName evidence="6">SURF1-like protein</fullName>
    </recommendedName>
</protein>
<reference evidence="8" key="1">
    <citation type="submission" date="2018-05" db="EMBL/GenBank/DDBJ databases">
        <authorList>
            <person name="Li X."/>
        </authorList>
    </citation>
    <scope>NUCLEOTIDE SEQUENCE [LARGE SCALE GENOMIC DNA]</scope>
    <source>
        <strain evidence="8">YIM 73061</strain>
    </source>
</reference>
<dbReference type="CDD" id="cd06662">
    <property type="entry name" value="SURF1"/>
    <property type="match status" value="1"/>
</dbReference>
<organism evidence="7 8">
    <name type="scientific">Phenylobacterium deserti</name>
    <dbReference type="NCBI Taxonomy" id="1914756"/>
    <lineage>
        <taxon>Bacteria</taxon>
        <taxon>Pseudomonadati</taxon>
        <taxon>Pseudomonadota</taxon>
        <taxon>Alphaproteobacteria</taxon>
        <taxon>Caulobacterales</taxon>
        <taxon>Caulobacteraceae</taxon>
        <taxon>Phenylobacterium</taxon>
    </lineage>
</organism>
<proteinExistence type="inferred from homology"/>
<dbReference type="OrthoDB" id="6079986at2"/>
<feature type="transmembrane region" description="Helical" evidence="6">
    <location>
        <begin position="231"/>
        <end position="250"/>
    </location>
</feature>
<evidence type="ECO:0000256" key="6">
    <source>
        <dbReference type="RuleBase" id="RU363076"/>
    </source>
</evidence>
<dbReference type="PANTHER" id="PTHR23427">
    <property type="entry name" value="SURFEIT LOCUS PROTEIN"/>
    <property type="match status" value="1"/>
</dbReference>
<keyword evidence="3 6" id="KW-0812">Transmembrane</keyword>
<dbReference type="RefSeq" id="WP_111513118.1">
    <property type="nucleotide sequence ID" value="NZ_QFYR01000001.1"/>
</dbReference>
<dbReference type="InterPro" id="IPR002994">
    <property type="entry name" value="Surf1/Shy1"/>
</dbReference>
<evidence type="ECO:0000256" key="3">
    <source>
        <dbReference type="ARBA" id="ARBA00022692"/>
    </source>
</evidence>
<evidence type="ECO:0000256" key="1">
    <source>
        <dbReference type="ARBA" id="ARBA00004370"/>
    </source>
</evidence>
<dbReference type="EMBL" id="QFYR01000001">
    <property type="protein sequence ID" value="RAK56767.1"/>
    <property type="molecule type" value="Genomic_DNA"/>
</dbReference>
<evidence type="ECO:0000256" key="5">
    <source>
        <dbReference type="ARBA" id="ARBA00023136"/>
    </source>
</evidence>
<dbReference type="InterPro" id="IPR045214">
    <property type="entry name" value="Surf1/Surf4"/>
</dbReference>